<keyword evidence="3" id="KW-0902">Two-component regulatory system</keyword>
<evidence type="ECO:0000259" key="6">
    <source>
        <dbReference type="Pfam" id="PF07730"/>
    </source>
</evidence>
<keyword evidence="8" id="KW-1185">Reference proteome</keyword>
<accession>A0ABP6QI93</accession>
<feature type="transmembrane region" description="Helical" evidence="5">
    <location>
        <begin position="72"/>
        <end position="90"/>
    </location>
</feature>
<protein>
    <recommendedName>
        <fullName evidence="6">Signal transduction histidine kinase subgroup 3 dimerisation and phosphoacceptor domain-containing protein</fullName>
    </recommendedName>
</protein>
<keyword evidence="5" id="KW-0812">Transmembrane</keyword>
<dbReference type="Gene3D" id="1.20.5.1930">
    <property type="match status" value="1"/>
</dbReference>
<gene>
    <name evidence="7" type="ORF">GCM10010468_51840</name>
</gene>
<proteinExistence type="predicted"/>
<evidence type="ECO:0000256" key="4">
    <source>
        <dbReference type="SAM" id="MobiDB-lite"/>
    </source>
</evidence>
<dbReference type="PANTHER" id="PTHR24421">
    <property type="entry name" value="NITRATE/NITRITE SENSOR PROTEIN NARX-RELATED"/>
    <property type="match status" value="1"/>
</dbReference>
<comment type="caution">
    <text evidence="7">The sequence shown here is derived from an EMBL/GenBank/DDBJ whole genome shotgun (WGS) entry which is preliminary data.</text>
</comment>
<keyword evidence="1" id="KW-0808">Transferase</keyword>
<dbReference type="InterPro" id="IPR050482">
    <property type="entry name" value="Sensor_HK_TwoCompSys"/>
</dbReference>
<dbReference type="InterPro" id="IPR036890">
    <property type="entry name" value="HATPase_C_sf"/>
</dbReference>
<dbReference type="SUPFAM" id="SSF55874">
    <property type="entry name" value="ATPase domain of HSP90 chaperone/DNA topoisomerase II/histidine kinase"/>
    <property type="match status" value="1"/>
</dbReference>
<keyword evidence="2" id="KW-0418">Kinase</keyword>
<dbReference type="RefSeq" id="WP_344833033.1">
    <property type="nucleotide sequence ID" value="NZ_BAAAUV010000014.1"/>
</dbReference>
<evidence type="ECO:0000313" key="8">
    <source>
        <dbReference type="Proteomes" id="UP001501237"/>
    </source>
</evidence>
<evidence type="ECO:0000256" key="1">
    <source>
        <dbReference type="ARBA" id="ARBA00022679"/>
    </source>
</evidence>
<evidence type="ECO:0000256" key="2">
    <source>
        <dbReference type="ARBA" id="ARBA00022777"/>
    </source>
</evidence>
<feature type="region of interest" description="Disordered" evidence="4">
    <location>
        <begin position="331"/>
        <end position="353"/>
    </location>
</feature>
<dbReference type="CDD" id="cd16917">
    <property type="entry name" value="HATPase_UhpB-NarQ-NarX-like"/>
    <property type="match status" value="1"/>
</dbReference>
<dbReference type="Gene3D" id="3.30.565.10">
    <property type="entry name" value="Histidine kinase-like ATPase, C-terminal domain"/>
    <property type="match status" value="1"/>
</dbReference>
<dbReference type="InterPro" id="IPR011712">
    <property type="entry name" value="Sig_transdc_His_kin_sub3_dim/P"/>
</dbReference>
<feature type="transmembrane region" description="Helical" evidence="5">
    <location>
        <begin position="143"/>
        <end position="164"/>
    </location>
</feature>
<feature type="transmembrane region" description="Helical" evidence="5">
    <location>
        <begin position="119"/>
        <end position="137"/>
    </location>
</feature>
<keyword evidence="5" id="KW-0472">Membrane</keyword>
<dbReference type="PANTHER" id="PTHR24421:SF63">
    <property type="entry name" value="SENSOR HISTIDINE KINASE DESK"/>
    <property type="match status" value="1"/>
</dbReference>
<evidence type="ECO:0000313" key="7">
    <source>
        <dbReference type="EMBL" id="GAA3224646.1"/>
    </source>
</evidence>
<dbReference type="Pfam" id="PF07730">
    <property type="entry name" value="HisKA_3"/>
    <property type="match status" value="1"/>
</dbReference>
<sequence>MDDGAERFARARKILLRTYDLTAVAIGLAFGFGALDLSAKAGPAVAAGLTGLALWFLWRIQRMTRDGLQGTAAVRDVVVNGVVAAGLTLVMFLSPGWFMVAPFWAAAASLALRSTRQVAALCAATAAFTALPVTLTGDDVGWYSWPVTTLLLAIVTGLSAFTYLSGKWLMEILREAEIAQESQARLAVTEERLRIARDLHDLLGHQLSLIAVKTELAIRVVPVDAGRAQEELRDVQRSARSALREVRATIRGYRDPSLDGELVSVGGVLAAAGTACDFPAVPPELPAEQGTVLAWVVREAATNVLKHSRARNCSITLVTTASAVTLTVRNDGVPRRAPGDIPGDDGPGDGLAGLSSRVEAVGGRLSAGPEEPGCFAVVAELPLVPVQSLA</sequence>
<keyword evidence="5" id="KW-1133">Transmembrane helix</keyword>
<organism evidence="7 8">
    <name type="scientific">Actinocorallia longicatena</name>
    <dbReference type="NCBI Taxonomy" id="111803"/>
    <lineage>
        <taxon>Bacteria</taxon>
        <taxon>Bacillati</taxon>
        <taxon>Actinomycetota</taxon>
        <taxon>Actinomycetes</taxon>
        <taxon>Streptosporangiales</taxon>
        <taxon>Thermomonosporaceae</taxon>
        <taxon>Actinocorallia</taxon>
    </lineage>
</organism>
<dbReference type="EMBL" id="BAAAUV010000014">
    <property type="protein sequence ID" value="GAA3224646.1"/>
    <property type="molecule type" value="Genomic_DNA"/>
</dbReference>
<feature type="transmembrane region" description="Helical" evidence="5">
    <location>
        <begin position="41"/>
        <end position="60"/>
    </location>
</feature>
<reference evidence="8" key="1">
    <citation type="journal article" date="2019" name="Int. J. Syst. Evol. Microbiol.">
        <title>The Global Catalogue of Microorganisms (GCM) 10K type strain sequencing project: providing services to taxonomists for standard genome sequencing and annotation.</title>
        <authorList>
            <consortium name="The Broad Institute Genomics Platform"/>
            <consortium name="The Broad Institute Genome Sequencing Center for Infectious Disease"/>
            <person name="Wu L."/>
            <person name="Ma J."/>
        </authorList>
    </citation>
    <scope>NUCLEOTIDE SEQUENCE [LARGE SCALE GENOMIC DNA]</scope>
    <source>
        <strain evidence="8">JCM 9377</strain>
    </source>
</reference>
<feature type="transmembrane region" description="Helical" evidence="5">
    <location>
        <begin position="14"/>
        <end position="35"/>
    </location>
</feature>
<name>A0ABP6QI93_9ACTN</name>
<dbReference type="Proteomes" id="UP001501237">
    <property type="component" value="Unassembled WGS sequence"/>
</dbReference>
<evidence type="ECO:0000256" key="3">
    <source>
        <dbReference type="ARBA" id="ARBA00023012"/>
    </source>
</evidence>
<feature type="domain" description="Signal transduction histidine kinase subgroup 3 dimerisation and phosphoacceptor" evidence="6">
    <location>
        <begin position="191"/>
        <end position="257"/>
    </location>
</feature>
<evidence type="ECO:0000256" key="5">
    <source>
        <dbReference type="SAM" id="Phobius"/>
    </source>
</evidence>